<evidence type="ECO:0000256" key="1">
    <source>
        <dbReference type="SAM" id="MobiDB-lite"/>
    </source>
</evidence>
<name>A0A816KZ24_BRANA</name>
<dbReference type="InterPro" id="IPR045026">
    <property type="entry name" value="LIMYB"/>
</dbReference>
<dbReference type="AlphaFoldDB" id="A0A816KZ24"/>
<accession>A0A816KZ24</accession>
<sequence length="272" mass="31939">MILLLKGKILWNDIKVHIFLEIYENEMEKINWRTGPLKKESKTRIRNEFQEATGQNPEWLPLKNKFYSIKKMYDIYRRLGRMTGVSFHETTKAIQMDDEWWNDRIQEIPDATKLREHPLTDIDRLDRLFGGKHISTDDGYYPEDDSDAPSRNQNGTPSSYNQSSKRVYGNTSRSSSSARKRGTSKVSYDFVTNEAYMKRTELYERAQDNKLERAIASLKTLPGLQYDSSLYWGAVTVLQSNETHARVYLTLPDDDARIKYLERMTRIDREAE</sequence>
<reference evidence="3" key="1">
    <citation type="submission" date="2021-01" db="EMBL/GenBank/DDBJ databases">
        <authorList>
            <consortium name="Genoscope - CEA"/>
            <person name="William W."/>
        </authorList>
    </citation>
    <scope>NUCLEOTIDE SEQUENCE</scope>
</reference>
<evidence type="ECO:0000313" key="3">
    <source>
        <dbReference type="EMBL" id="CAF1929728.1"/>
    </source>
</evidence>
<dbReference type="Proteomes" id="UP001295469">
    <property type="component" value="Chromosome C05"/>
</dbReference>
<feature type="region of interest" description="Disordered" evidence="1">
    <location>
        <begin position="136"/>
        <end position="184"/>
    </location>
</feature>
<gene>
    <name evidence="3" type="ORF">DARMORV10_C05P34980.1</name>
</gene>
<feature type="domain" description="Myb/SANT-like" evidence="2">
    <location>
        <begin position="11"/>
        <end position="103"/>
    </location>
</feature>
<organism evidence="3">
    <name type="scientific">Brassica napus</name>
    <name type="common">Rape</name>
    <dbReference type="NCBI Taxonomy" id="3708"/>
    <lineage>
        <taxon>Eukaryota</taxon>
        <taxon>Viridiplantae</taxon>
        <taxon>Streptophyta</taxon>
        <taxon>Embryophyta</taxon>
        <taxon>Tracheophyta</taxon>
        <taxon>Spermatophyta</taxon>
        <taxon>Magnoliopsida</taxon>
        <taxon>eudicotyledons</taxon>
        <taxon>Gunneridae</taxon>
        <taxon>Pentapetalae</taxon>
        <taxon>rosids</taxon>
        <taxon>malvids</taxon>
        <taxon>Brassicales</taxon>
        <taxon>Brassicaceae</taxon>
        <taxon>Brassiceae</taxon>
        <taxon>Brassica</taxon>
    </lineage>
</organism>
<dbReference type="Pfam" id="PF12776">
    <property type="entry name" value="Myb_DNA-bind_3"/>
    <property type="match status" value="1"/>
</dbReference>
<protein>
    <submittedName>
        <fullName evidence="3">(rape) hypothetical protein</fullName>
    </submittedName>
</protein>
<feature type="compositionally biased region" description="Polar residues" evidence="1">
    <location>
        <begin position="149"/>
        <end position="177"/>
    </location>
</feature>
<proteinExistence type="predicted"/>
<dbReference type="PANTHER" id="PTHR47584">
    <property type="match status" value="1"/>
</dbReference>
<dbReference type="EMBL" id="HG994369">
    <property type="protein sequence ID" value="CAF1929728.1"/>
    <property type="molecule type" value="Genomic_DNA"/>
</dbReference>
<dbReference type="PANTHER" id="PTHR47584:SF19">
    <property type="entry name" value="L10-INTERACTING MYB DOMAIN-CONTAINING PROTEIN-LIKE"/>
    <property type="match status" value="1"/>
</dbReference>
<dbReference type="InterPro" id="IPR024752">
    <property type="entry name" value="Myb/SANT-like_dom"/>
</dbReference>
<evidence type="ECO:0000259" key="2">
    <source>
        <dbReference type="Pfam" id="PF12776"/>
    </source>
</evidence>